<dbReference type="STRING" id="1257118.L8GUQ7"/>
<evidence type="ECO:0000313" key="17">
    <source>
        <dbReference type="Proteomes" id="UP000011083"/>
    </source>
</evidence>
<keyword evidence="5" id="KW-0808">Transferase</keyword>
<comment type="subcellular location">
    <subcellularLocation>
        <location evidence="1">Membrane</location>
        <topology evidence="1">Single-pass membrane protein</topology>
    </subcellularLocation>
</comment>
<evidence type="ECO:0000259" key="14">
    <source>
        <dbReference type="PROSITE" id="PS50011"/>
    </source>
</evidence>
<feature type="signal peptide" evidence="13">
    <location>
        <begin position="1"/>
        <end position="34"/>
    </location>
</feature>
<dbReference type="InterPro" id="IPR011009">
    <property type="entry name" value="Kinase-like_dom_sf"/>
</dbReference>
<dbReference type="RefSeq" id="XP_004338665.1">
    <property type="nucleotide sequence ID" value="XM_004338617.1"/>
</dbReference>
<dbReference type="PROSITE" id="PS00108">
    <property type="entry name" value="PROTEIN_KINASE_ST"/>
    <property type="match status" value="2"/>
</dbReference>
<feature type="compositionally biased region" description="Low complexity" evidence="12">
    <location>
        <begin position="1053"/>
        <end position="1064"/>
    </location>
</feature>
<gene>
    <name evidence="16" type="ORF">ACA1_088990</name>
</gene>
<dbReference type="InterPro" id="IPR001054">
    <property type="entry name" value="A/G_cyclase"/>
</dbReference>
<dbReference type="Gene3D" id="3.30.200.20">
    <property type="entry name" value="Phosphorylase Kinase, domain 1"/>
    <property type="match status" value="2"/>
</dbReference>
<dbReference type="PANTHER" id="PTHR44329">
    <property type="entry name" value="SERINE/THREONINE-PROTEIN KINASE TNNI3K-RELATED"/>
    <property type="match status" value="1"/>
</dbReference>
<dbReference type="PROSITE" id="PS50125">
    <property type="entry name" value="GUANYLATE_CYCLASE_2"/>
    <property type="match status" value="1"/>
</dbReference>
<keyword evidence="17" id="KW-1185">Reference proteome</keyword>
<dbReference type="Gene3D" id="1.10.510.10">
    <property type="entry name" value="Transferase(Phosphotransferase) domain 1"/>
    <property type="match status" value="2"/>
</dbReference>
<feature type="region of interest" description="Disordered" evidence="12">
    <location>
        <begin position="1048"/>
        <end position="1107"/>
    </location>
</feature>
<dbReference type="InterPro" id="IPR000719">
    <property type="entry name" value="Prot_kinase_dom"/>
</dbReference>
<dbReference type="Gene3D" id="3.40.190.10">
    <property type="entry name" value="Periplasmic binding protein-like II"/>
    <property type="match status" value="4"/>
</dbReference>
<dbReference type="PANTHER" id="PTHR44329:SF298">
    <property type="entry name" value="MIXED LINEAGE KINASE DOMAIN-LIKE PROTEIN"/>
    <property type="match status" value="1"/>
</dbReference>
<evidence type="ECO:0000256" key="4">
    <source>
        <dbReference type="ARBA" id="ARBA00022527"/>
    </source>
</evidence>
<feature type="binding site" evidence="11">
    <location>
        <position position="1415"/>
    </location>
    <ligand>
        <name>ATP</name>
        <dbReference type="ChEBI" id="CHEBI:30616"/>
    </ligand>
</feature>
<reference evidence="16 17" key="1">
    <citation type="journal article" date="2013" name="Genome Biol.">
        <title>Genome of Acanthamoeba castellanii highlights extensive lateral gene transfer and early evolution of tyrosine kinase signaling.</title>
        <authorList>
            <person name="Clarke M."/>
            <person name="Lohan A.J."/>
            <person name="Liu B."/>
            <person name="Lagkouvardos I."/>
            <person name="Roy S."/>
            <person name="Zafar N."/>
            <person name="Bertelli C."/>
            <person name="Schilde C."/>
            <person name="Kianianmomeni A."/>
            <person name="Burglin T.R."/>
            <person name="Frech C."/>
            <person name="Turcotte B."/>
            <person name="Kopec K.O."/>
            <person name="Synnott J.M."/>
            <person name="Choo C."/>
            <person name="Paponov I."/>
            <person name="Finkler A."/>
            <person name="Soon Heng Tan C."/>
            <person name="Hutchins A.P."/>
            <person name="Weinmeier T."/>
            <person name="Rattei T."/>
            <person name="Chu J.S."/>
            <person name="Gimenez G."/>
            <person name="Irimia M."/>
            <person name="Rigden D.J."/>
            <person name="Fitzpatrick D.A."/>
            <person name="Lorenzo-Morales J."/>
            <person name="Bateman A."/>
            <person name="Chiu C.H."/>
            <person name="Tang P."/>
            <person name="Hegemann P."/>
            <person name="Fromm H."/>
            <person name="Raoult D."/>
            <person name="Greub G."/>
            <person name="Miranda-Saavedra D."/>
            <person name="Chen N."/>
            <person name="Nash P."/>
            <person name="Ginger M.L."/>
            <person name="Horn M."/>
            <person name="Schaap P."/>
            <person name="Caler L."/>
            <person name="Loftus B."/>
        </authorList>
    </citation>
    <scope>NUCLEOTIDE SEQUENCE [LARGE SCALE GENOMIC DNA]</scope>
    <source>
        <strain evidence="16 17">Neff</strain>
    </source>
</reference>
<evidence type="ECO:0000256" key="10">
    <source>
        <dbReference type="ARBA" id="ARBA00048679"/>
    </source>
</evidence>
<evidence type="ECO:0000256" key="1">
    <source>
        <dbReference type="ARBA" id="ARBA00004167"/>
    </source>
</evidence>
<dbReference type="InterPro" id="IPR008271">
    <property type="entry name" value="Ser/Thr_kinase_AS"/>
</dbReference>
<evidence type="ECO:0000256" key="3">
    <source>
        <dbReference type="ARBA" id="ARBA00012513"/>
    </source>
</evidence>
<dbReference type="GO" id="GO:0005524">
    <property type="term" value="F:ATP binding"/>
    <property type="evidence" value="ECO:0007669"/>
    <property type="project" value="UniProtKB-UniRule"/>
</dbReference>
<dbReference type="Gene3D" id="3.30.70.1230">
    <property type="entry name" value="Nucleotide cyclase"/>
    <property type="match status" value="1"/>
</dbReference>
<evidence type="ECO:0000256" key="7">
    <source>
        <dbReference type="ARBA" id="ARBA00022777"/>
    </source>
</evidence>
<evidence type="ECO:0000256" key="6">
    <source>
        <dbReference type="ARBA" id="ARBA00022741"/>
    </source>
</evidence>
<comment type="similarity">
    <text evidence="2">Belongs to the protein kinase superfamily. TKL Ser/Thr protein kinase family.</text>
</comment>
<feature type="domain" description="Guanylate cyclase" evidence="15">
    <location>
        <begin position="1114"/>
        <end position="1258"/>
    </location>
</feature>
<comment type="catalytic activity">
    <reaction evidence="9">
        <text>L-threonyl-[protein] + ATP = O-phospho-L-threonyl-[protein] + ADP + H(+)</text>
        <dbReference type="Rhea" id="RHEA:46608"/>
        <dbReference type="Rhea" id="RHEA-COMP:11060"/>
        <dbReference type="Rhea" id="RHEA-COMP:11605"/>
        <dbReference type="ChEBI" id="CHEBI:15378"/>
        <dbReference type="ChEBI" id="CHEBI:30013"/>
        <dbReference type="ChEBI" id="CHEBI:30616"/>
        <dbReference type="ChEBI" id="CHEBI:61977"/>
        <dbReference type="ChEBI" id="CHEBI:456216"/>
        <dbReference type="EC" id="2.7.11.1"/>
    </reaction>
</comment>
<feature type="domain" description="Protein kinase" evidence="14">
    <location>
        <begin position="1388"/>
        <end position="1641"/>
    </location>
</feature>
<dbReference type="KEGG" id="acan:ACA1_088990"/>
<dbReference type="EC" id="2.7.11.1" evidence="3"/>
<dbReference type="Pfam" id="PF00211">
    <property type="entry name" value="Guanylate_cyc"/>
    <property type="match status" value="1"/>
</dbReference>
<dbReference type="SMART" id="SM00044">
    <property type="entry name" value="CYCc"/>
    <property type="match status" value="1"/>
</dbReference>
<dbReference type="GeneID" id="14917435"/>
<evidence type="ECO:0000313" key="16">
    <source>
        <dbReference type="EMBL" id="ELR16652.1"/>
    </source>
</evidence>
<dbReference type="GO" id="GO:0035556">
    <property type="term" value="P:intracellular signal transduction"/>
    <property type="evidence" value="ECO:0007669"/>
    <property type="project" value="InterPro"/>
</dbReference>
<name>L8GUQ7_ACACF</name>
<dbReference type="Pfam" id="PF07714">
    <property type="entry name" value="PK_Tyr_Ser-Thr"/>
    <property type="match status" value="2"/>
</dbReference>
<dbReference type="SMART" id="SM00220">
    <property type="entry name" value="S_TKc"/>
    <property type="match status" value="2"/>
</dbReference>
<dbReference type="SUPFAM" id="SSF55073">
    <property type="entry name" value="Nucleotide cyclase"/>
    <property type="match status" value="1"/>
</dbReference>
<dbReference type="GO" id="GO:0009190">
    <property type="term" value="P:cyclic nucleotide biosynthetic process"/>
    <property type="evidence" value="ECO:0007669"/>
    <property type="project" value="InterPro"/>
</dbReference>
<dbReference type="InterPro" id="IPR029787">
    <property type="entry name" value="Nucleotide_cyclase"/>
</dbReference>
<feature type="compositionally biased region" description="Low complexity" evidence="12">
    <location>
        <begin position="1071"/>
        <end position="1088"/>
    </location>
</feature>
<evidence type="ECO:0000256" key="12">
    <source>
        <dbReference type="SAM" id="MobiDB-lite"/>
    </source>
</evidence>
<dbReference type="InterPro" id="IPR001245">
    <property type="entry name" value="Ser-Thr/Tyr_kinase_cat_dom"/>
</dbReference>
<evidence type="ECO:0000256" key="9">
    <source>
        <dbReference type="ARBA" id="ARBA00047899"/>
    </source>
</evidence>
<dbReference type="Proteomes" id="UP000011083">
    <property type="component" value="Unassembled WGS sequence"/>
</dbReference>
<comment type="catalytic activity">
    <reaction evidence="10">
        <text>L-seryl-[protein] + ATP = O-phospho-L-seryl-[protein] + ADP + H(+)</text>
        <dbReference type="Rhea" id="RHEA:17989"/>
        <dbReference type="Rhea" id="RHEA-COMP:9863"/>
        <dbReference type="Rhea" id="RHEA-COMP:11604"/>
        <dbReference type="ChEBI" id="CHEBI:15378"/>
        <dbReference type="ChEBI" id="CHEBI:29999"/>
        <dbReference type="ChEBI" id="CHEBI:30616"/>
        <dbReference type="ChEBI" id="CHEBI:83421"/>
        <dbReference type="ChEBI" id="CHEBI:456216"/>
        <dbReference type="EC" id="2.7.11.1"/>
    </reaction>
</comment>
<organism evidence="16 17">
    <name type="scientific">Acanthamoeba castellanii (strain ATCC 30010 / Neff)</name>
    <dbReference type="NCBI Taxonomy" id="1257118"/>
    <lineage>
        <taxon>Eukaryota</taxon>
        <taxon>Amoebozoa</taxon>
        <taxon>Discosea</taxon>
        <taxon>Longamoebia</taxon>
        <taxon>Centramoebida</taxon>
        <taxon>Acanthamoebidae</taxon>
        <taxon>Acanthamoeba</taxon>
    </lineage>
</organism>
<evidence type="ECO:0000256" key="13">
    <source>
        <dbReference type="SAM" id="SignalP"/>
    </source>
</evidence>
<feature type="domain" description="Protein kinase" evidence="14">
    <location>
        <begin position="785"/>
        <end position="1047"/>
    </location>
</feature>
<dbReference type="SUPFAM" id="SSF56112">
    <property type="entry name" value="Protein kinase-like (PK-like)"/>
    <property type="match status" value="2"/>
</dbReference>
<accession>L8GUQ7</accession>
<dbReference type="GO" id="GO:0004674">
    <property type="term" value="F:protein serine/threonine kinase activity"/>
    <property type="evidence" value="ECO:0007669"/>
    <property type="project" value="UniProtKB-KW"/>
</dbReference>
<dbReference type="InterPro" id="IPR051681">
    <property type="entry name" value="Ser/Thr_Kinases-Pseudokinases"/>
</dbReference>
<feature type="chain" id="PRO_5003990424" description="non-specific serine/threonine protein kinase" evidence="13">
    <location>
        <begin position="35"/>
        <end position="1646"/>
    </location>
</feature>
<evidence type="ECO:0000259" key="15">
    <source>
        <dbReference type="PROSITE" id="PS50125"/>
    </source>
</evidence>
<dbReference type="SUPFAM" id="SSF53850">
    <property type="entry name" value="Periplasmic binding protein-like II"/>
    <property type="match status" value="2"/>
</dbReference>
<dbReference type="CDD" id="cd13999">
    <property type="entry name" value="STKc_MAP3K-like"/>
    <property type="match status" value="2"/>
</dbReference>
<dbReference type="OrthoDB" id="4062651at2759"/>
<dbReference type="InterPro" id="IPR017441">
    <property type="entry name" value="Protein_kinase_ATP_BS"/>
</dbReference>
<proteinExistence type="inferred from homology"/>
<keyword evidence="4" id="KW-0723">Serine/threonine-protein kinase</keyword>
<keyword evidence="7 16" id="KW-0418">Kinase</keyword>
<dbReference type="VEuPathDB" id="AmoebaDB:ACA1_088990"/>
<dbReference type="EMBL" id="KB007985">
    <property type="protein sequence ID" value="ELR16652.1"/>
    <property type="molecule type" value="Genomic_DNA"/>
</dbReference>
<dbReference type="PROSITE" id="PS50011">
    <property type="entry name" value="PROTEIN_KINASE_DOM"/>
    <property type="match status" value="2"/>
</dbReference>
<protein>
    <recommendedName>
        <fullName evidence="3">non-specific serine/threonine protein kinase</fullName>
        <ecNumber evidence="3">2.7.11.1</ecNumber>
    </recommendedName>
</protein>
<evidence type="ECO:0000256" key="11">
    <source>
        <dbReference type="PROSITE-ProRule" id="PRU10141"/>
    </source>
</evidence>
<evidence type="ECO:0000256" key="8">
    <source>
        <dbReference type="ARBA" id="ARBA00022840"/>
    </source>
</evidence>
<dbReference type="GO" id="GO:0016020">
    <property type="term" value="C:membrane"/>
    <property type="evidence" value="ECO:0007669"/>
    <property type="project" value="UniProtKB-SubCell"/>
</dbReference>
<keyword evidence="8 11" id="KW-0067">ATP-binding</keyword>
<keyword evidence="13" id="KW-0732">Signal</keyword>
<dbReference type="PROSITE" id="PS00107">
    <property type="entry name" value="PROTEIN_KINASE_ATP"/>
    <property type="match status" value="2"/>
</dbReference>
<keyword evidence="6 11" id="KW-0547">Nucleotide-binding</keyword>
<evidence type="ECO:0000256" key="2">
    <source>
        <dbReference type="ARBA" id="ARBA00005843"/>
    </source>
</evidence>
<dbReference type="PRINTS" id="PR00109">
    <property type="entry name" value="TYRKINASE"/>
</dbReference>
<sequence>MGSGSLPPHRSWASALLLAAIVAVVLFVFGPAGSQAITASGPSSLNSVFSTWQTAYLYTRDDLTFTYTPVTQVAVALADTAVDFAVAEKPIFKPVSDASGGQLAQLPMAASAVVVGYNLPNATTDTLVLDIPTLARIWRRDITVWNHAAIVALNPALASTLTSDPIALVYKQAADQLEADVTAAFVQALSHDAAFESAITAAGGTLYSMLGTTGYPIANQSQAISLLDTTPYTMGYFALRDADRVGIKYAAMKDTNGTTVQASTTSVQAAMSYYRETVIAQQFVADISNGGNGSWPMSFLASVVLVTQNLPLTGKQQQVNDYAVQLTQNDGYIPLDIAYRRNLIDVMGTVTCNGDRASSSAYVLGLGGPLPVYTAWASEYTDSALKLKYFSGDALTSTKYMQSDDIDFGSTVVPLSAATLEPMPDVVAVKVNAHAYCFTYNLPELLGQDSIVLHWETVSDIYLNKIKMWNDTAIKALNPTIAHLLPETEIIVAYVTTAQTSVQAIMEAISDRVPEFKDEVGPVSLPNLPVAAETWRTRTVTGLGTMQDLLLQTEHVFAGWVHFWTLNGAPTLQFARIPNVDGGLVIPEEDTIVSAISHYQGASTDLYIKMAPGADSYPMVTFNALMIRTETMRDFTKAQALVDWIYWSQTDSSAAQIASSSHMVVASLAQPAKATLLEQLASVTSNGVQVFSLANCIYEGTICFDLGKCVSGACVCNSNREGDFCENAKSDSSSLGVILGAVLGSTIPVFILLVLAAILLGVGCWMLGRSKRNGRQDWEIDFDELEVGDILGAGGYGEVYRAMWKGTEVAVKVIASEERALAKDIQRSFREEVEVMTALRHPNVVLFMAACTRPPRMCIVMEFMALGSLYDLIHNELVPDIPLPLVVRLALQAAKGMHFLHSSGIIHRDLKSLNLLLDAKWNLKVSDFGLTRFKGDIKRDAQQQQQGSIHWLAPEILAEEPGIDYVLADVYAFGIILWELMSREQPYSGMSPAAIAVAVIRDDARPKTPQGLLTDPDYEKLTADCWHRDPTVRPTFLEVMTRLSAMVGGTTSGGSSTSSSSLTGKLRNTGSATSSSSGMNSSSSLSSSDATIGVGGGGRDHHVGGVRPPEGEITLVFTDIAKAASLWSACPNAMRDATLLHNDTLRSLLAKHRGYEAIFLKEKIVGEGSFCMAFTSISDALEWCGEAQRKLLDLQWPAELLAQADVAEEIGGVDDRLIFRGLRVRMGVHVGVPKLRRDPMSRRVEYLGPPVVAAAKVTVLAQGGQVLLSGSAYAKITATEMGGEASRFQRIGTTELDGLSELGKVTIYEMKVKGLEPRYFGNFGASLDDDSTSAGRGSARYHSSNMLSGRSARSDTSVDLEKLASGTGEDAFLTGANLVRWVIKYEDIQLGEQIGTGSYGVVFKGSWKGVDVAVKRFIKQKLDERHLLEFRAEVACLSEMRHPNIVLFIGACLRMPNLCLVTEWVKQGSLKALLGNSTIKLPWQVRLRMLRDAARGVHYLHTLEPCIVHRDLKPSNLLVDESWNVKVADFGFARIKEENATMTRCGTPAWTAPEVIRGEHYSESADVYSFALIMWEMLTRKQPYAGRNFMGVTLDVLEGKRPQVPADCPADYAETMTQCWSGKPKKRPSMEEVVQFLNSCIGTNDV</sequence>
<feature type="binding site" evidence="11">
    <location>
        <position position="812"/>
    </location>
    <ligand>
        <name>ATP</name>
        <dbReference type="ChEBI" id="CHEBI:30616"/>
    </ligand>
</feature>
<evidence type="ECO:0000256" key="5">
    <source>
        <dbReference type="ARBA" id="ARBA00022679"/>
    </source>
</evidence>
<dbReference type="FunFam" id="3.30.200.20:FF:000060">
    <property type="entry name" value="Serine/threonine-protein kinase isoform 1"/>
    <property type="match status" value="2"/>
</dbReference>